<organism evidence="1 3">
    <name type="scientific">Medicago truncatula</name>
    <name type="common">Barrel medic</name>
    <name type="synonym">Medicago tribuloides</name>
    <dbReference type="NCBI Taxonomy" id="3880"/>
    <lineage>
        <taxon>Eukaryota</taxon>
        <taxon>Viridiplantae</taxon>
        <taxon>Streptophyta</taxon>
        <taxon>Embryophyta</taxon>
        <taxon>Tracheophyta</taxon>
        <taxon>Spermatophyta</taxon>
        <taxon>Magnoliopsida</taxon>
        <taxon>eudicotyledons</taxon>
        <taxon>Gunneridae</taxon>
        <taxon>Pentapetalae</taxon>
        <taxon>rosids</taxon>
        <taxon>fabids</taxon>
        <taxon>Fabales</taxon>
        <taxon>Fabaceae</taxon>
        <taxon>Papilionoideae</taxon>
        <taxon>50 kb inversion clade</taxon>
        <taxon>NPAAA clade</taxon>
        <taxon>Hologalegina</taxon>
        <taxon>IRL clade</taxon>
        <taxon>Trifolieae</taxon>
        <taxon>Medicago</taxon>
    </lineage>
</organism>
<gene>
    <name evidence="1" type="ordered locus">MTR_3g026340</name>
</gene>
<reference evidence="1 3" key="2">
    <citation type="journal article" date="2014" name="BMC Genomics">
        <title>An improved genome release (version Mt4.0) for the model legume Medicago truncatula.</title>
        <authorList>
            <person name="Tang H."/>
            <person name="Krishnakumar V."/>
            <person name="Bidwell S."/>
            <person name="Rosen B."/>
            <person name="Chan A."/>
            <person name="Zhou S."/>
            <person name="Gentzbittel L."/>
            <person name="Childs K.L."/>
            <person name="Yandell M."/>
            <person name="Gundlach H."/>
            <person name="Mayer K.F."/>
            <person name="Schwartz D.C."/>
            <person name="Town C.D."/>
        </authorList>
    </citation>
    <scope>GENOME REANNOTATION</scope>
    <source>
        <strain evidence="1">A17</strain>
        <strain evidence="2 3">cv. Jemalong A17</strain>
    </source>
</reference>
<sequence>MTIEQQINVHFVMQNKPKPNWIVDDMKNVQYDLKARNMLISALGVNEYYLDPYCNTSKAIWDALETLHEGTEDVKQSKSIFSSNNMNYSHGGW</sequence>
<evidence type="ECO:0000313" key="1">
    <source>
        <dbReference type="EMBL" id="KEH33179.1"/>
    </source>
</evidence>
<dbReference type="Proteomes" id="UP000002051">
    <property type="component" value="Chromosome 3"/>
</dbReference>
<dbReference type="EnsemblPlants" id="KEH33179">
    <property type="protein sequence ID" value="KEH33179"/>
    <property type="gene ID" value="MTR_3g026340"/>
</dbReference>
<dbReference type="HOGENOM" id="CLU_2402957_0_0_1"/>
<proteinExistence type="predicted"/>
<dbReference type="EMBL" id="CM001219">
    <property type="protein sequence ID" value="KEH33179.1"/>
    <property type="molecule type" value="Genomic_DNA"/>
</dbReference>
<keyword evidence="3" id="KW-1185">Reference proteome</keyword>
<evidence type="ECO:0000313" key="3">
    <source>
        <dbReference type="Proteomes" id="UP000002051"/>
    </source>
</evidence>
<reference evidence="2" key="3">
    <citation type="submission" date="2015-04" db="UniProtKB">
        <authorList>
            <consortium name="EnsemblPlants"/>
        </authorList>
    </citation>
    <scope>IDENTIFICATION</scope>
    <source>
        <strain evidence="2">cv. Jemalong A17</strain>
    </source>
</reference>
<name>A0A072UTJ8_MEDTR</name>
<evidence type="ECO:0000313" key="2">
    <source>
        <dbReference type="EnsemblPlants" id="KEH33179"/>
    </source>
</evidence>
<protein>
    <submittedName>
        <fullName evidence="1 2">Uncharacterized protein</fullName>
    </submittedName>
</protein>
<accession>A0A072UTJ8</accession>
<dbReference type="AlphaFoldDB" id="A0A072UTJ8"/>
<reference evidence="1 3" key="1">
    <citation type="journal article" date="2011" name="Nature">
        <title>The Medicago genome provides insight into the evolution of rhizobial symbioses.</title>
        <authorList>
            <person name="Young N.D."/>
            <person name="Debelle F."/>
            <person name="Oldroyd G.E."/>
            <person name="Geurts R."/>
            <person name="Cannon S.B."/>
            <person name="Udvardi M.K."/>
            <person name="Benedito V.A."/>
            <person name="Mayer K.F."/>
            <person name="Gouzy J."/>
            <person name="Schoof H."/>
            <person name="Van de Peer Y."/>
            <person name="Proost S."/>
            <person name="Cook D.R."/>
            <person name="Meyers B.C."/>
            <person name="Spannagl M."/>
            <person name="Cheung F."/>
            <person name="De Mita S."/>
            <person name="Krishnakumar V."/>
            <person name="Gundlach H."/>
            <person name="Zhou S."/>
            <person name="Mudge J."/>
            <person name="Bharti A.K."/>
            <person name="Murray J.D."/>
            <person name="Naoumkina M.A."/>
            <person name="Rosen B."/>
            <person name="Silverstein K.A."/>
            <person name="Tang H."/>
            <person name="Rombauts S."/>
            <person name="Zhao P.X."/>
            <person name="Zhou P."/>
            <person name="Barbe V."/>
            <person name="Bardou P."/>
            <person name="Bechner M."/>
            <person name="Bellec A."/>
            <person name="Berger A."/>
            <person name="Berges H."/>
            <person name="Bidwell S."/>
            <person name="Bisseling T."/>
            <person name="Choisne N."/>
            <person name="Couloux A."/>
            <person name="Denny R."/>
            <person name="Deshpande S."/>
            <person name="Dai X."/>
            <person name="Doyle J.J."/>
            <person name="Dudez A.M."/>
            <person name="Farmer A.D."/>
            <person name="Fouteau S."/>
            <person name="Franken C."/>
            <person name="Gibelin C."/>
            <person name="Gish J."/>
            <person name="Goldstein S."/>
            <person name="Gonzalez A.J."/>
            <person name="Green P.J."/>
            <person name="Hallab A."/>
            <person name="Hartog M."/>
            <person name="Hua A."/>
            <person name="Humphray S.J."/>
            <person name="Jeong D.H."/>
            <person name="Jing Y."/>
            <person name="Jocker A."/>
            <person name="Kenton S.M."/>
            <person name="Kim D.J."/>
            <person name="Klee K."/>
            <person name="Lai H."/>
            <person name="Lang C."/>
            <person name="Lin S."/>
            <person name="Macmil S.L."/>
            <person name="Magdelenat G."/>
            <person name="Matthews L."/>
            <person name="McCorrison J."/>
            <person name="Monaghan E.L."/>
            <person name="Mun J.H."/>
            <person name="Najar F.Z."/>
            <person name="Nicholson C."/>
            <person name="Noirot C."/>
            <person name="O'Bleness M."/>
            <person name="Paule C.R."/>
            <person name="Poulain J."/>
            <person name="Prion F."/>
            <person name="Qin B."/>
            <person name="Qu C."/>
            <person name="Retzel E.F."/>
            <person name="Riddle C."/>
            <person name="Sallet E."/>
            <person name="Samain S."/>
            <person name="Samson N."/>
            <person name="Sanders I."/>
            <person name="Saurat O."/>
            <person name="Scarpelli C."/>
            <person name="Schiex T."/>
            <person name="Segurens B."/>
            <person name="Severin A.J."/>
            <person name="Sherrier D.J."/>
            <person name="Shi R."/>
            <person name="Sims S."/>
            <person name="Singer S.R."/>
            <person name="Sinharoy S."/>
            <person name="Sterck L."/>
            <person name="Viollet A."/>
            <person name="Wang B.B."/>
            <person name="Wang K."/>
            <person name="Wang M."/>
            <person name="Wang X."/>
            <person name="Warfsmann J."/>
            <person name="Weissenbach J."/>
            <person name="White D.D."/>
            <person name="White J.D."/>
            <person name="Wiley G.B."/>
            <person name="Wincker P."/>
            <person name="Xing Y."/>
            <person name="Yang L."/>
            <person name="Yao Z."/>
            <person name="Ying F."/>
            <person name="Zhai J."/>
            <person name="Zhou L."/>
            <person name="Zuber A."/>
            <person name="Denarie J."/>
            <person name="Dixon R.A."/>
            <person name="May G.D."/>
            <person name="Schwartz D.C."/>
            <person name="Rogers J."/>
            <person name="Quetier F."/>
            <person name="Town C.D."/>
            <person name="Roe B.A."/>
        </authorList>
    </citation>
    <scope>NUCLEOTIDE SEQUENCE [LARGE SCALE GENOMIC DNA]</scope>
    <source>
        <strain evidence="1">A17</strain>
        <strain evidence="2 3">cv. Jemalong A17</strain>
    </source>
</reference>